<sequence>MKIAQLVSCLNAVSPKATNAIYSHVSSLCDGLFVRGHSVDLYGAGNSQTKANLYSVYPLDLTSSPEVSDRQRGFYLKLLISKCYQNAKKYDLIHSHFSVLSSFYQPLVKTPTVISVHSPINNDIKTFMLEHKHIPYISFSLAQRKQLPELNWYANIYHGVDVKRFAFNPTPKDYFLYLGRVTEDKGAHLAIEAAKQAGVTLVIAGRTYQNEGYWQTHIEKHINGTSVRYIGEQGSAEKITWLQNAKALLFPTQVEEVFGYAMIEAMSCGTPVIGWDSGAIPEVIQEFKSGYVVKSVAEMVEAINNIDKISREETRKRVEMYFSVKKMVSGYEKVYQRIIDDNNFKKNKKV</sequence>
<keyword evidence="2" id="KW-0808">Transferase</keyword>
<accession>A0A2M6WSD6</accession>
<organism evidence="2 3">
    <name type="scientific">Candidatus Falkowbacteria bacterium CG10_big_fil_rev_8_21_14_0_10_37_14</name>
    <dbReference type="NCBI Taxonomy" id="1974561"/>
    <lineage>
        <taxon>Bacteria</taxon>
        <taxon>Candidatus Falkowiibacteriota</taxon>
    </lineage>
</organism>
<protein>
    <submittedName>
        <fullName evidence="2">Glycosyl transferase</fullName>
    </submittedName>
</protein>
<evidence type="ECO:0000259" key="1">
    <source>
        <dbReference type="Pfam" id="PF00534"/>
    </source>
</evidence>
<dbReference type="GO" id="GO:0016757">
    <property type="term" value="F:glycosyltransferase activity"/>
    <property type="evidence" value="ECO:0007669"/>
    <property type="project" value="InterPro"/>
</dbReference>
<dbReference type="EMBL" id="PFAM01000023">
    <property type="protein sequence ID" value="PIT95720.1"/>
    <property type="molecule type" value="Genomic_DNA"/>
</dbReference>
<dbReference type="Gene3D" id="3.40.50.2000">
    <property type="entry name" value="Glycogen Phosphorylase B"/>
    <property type="match status" value="2"/>
</dbReference>
<evidence type="ECO:0000313" key="3">
    <source>
        <dbReference type="Proteomes" id="UP000228533"/>
    </source>
</evidence>
<proteinExistence type="predicted"/>
<evidence type="ECO:0000313" key="2">
    <source>
        <dbReference type="EMBL" id="PIT95720.1"/>
    </source>
</evidence>
<dbReference type="SUPFAM" id="SSF53756">
    <property type="entry name" value="UDP-Glycosyltransferase/glycogen phosphorylase"/>
    <property type="match status" value="1"/>
</dbReference>
<dbReference type="CDD" id="cd03802">
    <property type="entry name" value="GT4_AviGT4-like"/>
    <property type="match status" value="1"/>
</dbReference>
<gene>
    <name evidence="2" type="ORF">COT94_03990</name>
</gene>
<dbReference type="PANTHER" id="PTHR12526:SF595">
    <property type="entry name" value="BLL5217 PROTEIN"/>
    <property type="match status" value="1"/>
</dbReference>
<dbReference type="InterPro" id="IPR001296">
    <property type="entry name" value="Glyco_trans_1"/>
</dbReference>
<dbReference type="AlphaFoldDB" id="A0A2M6WSD6"/>
<dbReference type="Pfam" id="PF00534">
    <property type="entry name" value="Glycos_transf_1"/>
    <property type="match status" value="1"/>
</dbReference>
<name>A0A2M6WSD6_9BACT</name>
<dbReference type="PANTHER" id="PTHR12526">
    <property type="entry name" value="GLYCOSYLTRANSFERASE"/>
    <property type="match status" value="1"/>
</dbReference>
<reference evidence="3" key="1">
    <citation type="submission" date="2017-09" db="EMBL/GenBank/DDBJ databases">
        <title>Depth-based differentiation of microbial function through sediment-hosted aquifers and enrichment of novel symbionts in the deep terrestrial subsurface.</title>
        <authorList>
            <person name="Probst A.J."/>
            <person name="Ladd B."/>
            <person name="Jarett J.K."/>
            <person name="Geller-Mcgrath D.E."/>
            <person name="Sieber C.M.K."/>
            <person name="Emerson J.B."/>
            <person name="Anantharaman K."/>
            <person name="Thomas B.C."/>
            <person name="Malmstrom R."/>
            <person name="Stieglmeier M."/>
            <person name="Klingl A."/>
            <person name="Woyke T."/>
            <person name="Ryan C.M."/>
            <person name="Banfield J.F."/>
        </authorList>
    </citation>
    <scope>NUCLEOTIDE SEQUENCE [LARGE SCALE GENOMIC DNA]</scope>
</reference>
<comment type="caution">
    <text evidence="2">The sequence shown here is derived from an EMBL/GenBank/DDBJ whole genome shotgun (WGS) entry which is preliminary data.</text>
</comment>
<dbReference type="Proteomes" id="UP000228533">
    <property type="component" value="Unassembled WGS sequence"/>
</dbReference>
<feature type="domain" description="Glycosyl transferase family 1" evidence="1">
    <location>
        <begin position="168"/>
        <end position="317"/>
    </location>
</feature>